<dbReference type="Gene3D" id="3.10.450.40">
    <property type="match status" value="2"/>
</dbReference>
<keyword evidence="4" id="KW-1185">Reference proteome</keyword>
<evidence type="ECO:0000259" key="2">
    <source>
        <dbReference type="Pfam" id="PF17881"/>
    </source>
</evidence>
<keyword evidence="1" id="KW-1133">Transmembrane helix</keyword>
<evidence type="ECO:0000313" key="3">
    <source>
        <dbReference type="EMBL" id="SFA74233.1"/>
    </source>
</evidence>
<dbReference type="Pfam" id="PF17881">
    <property type="entry name" value="TseB"/>
    <property type="match status" value="1"/>
</dbReference>
<gene>
    <name evidence="3" type="ORF">SAMN04488072_101341</name>
</gene>
<evidence type="ECO:0000256" key="1">
    <source>
        <dbReference type="SAM" id="Phobius"/>
    </source>
</evidence>
<keyword evidence="1" id="KW-0812">Transmembrane</keyword>
<evidence type="ECO:0000313" key="4">
    <source>
        <dbReference type="Proteomes" id="UP000198642"/>
    </source>
</evidence>
<dbReference type="STRING" id="237679.SAMN04488072_101341"/>
<reference evidence="3 4" key="1">
    <citation type="submission" date="2016-10" db="EMBL/GenBank/DDBJ databases">
        <authorList>
            <person name="de Groot N.N."/>
        </authorList>
    </citation>
    <scope>NUCLEOTIDE SEQUENCE [LARGE SCALE GENOMIC DNA]</scope>
    <source>
        <strain evidence="3 4">CGMCC 1.3702</strain>
    </source>
</reference>
<name>A0A1I0VDX6_9BACI</name>
<proteinExistence type="predicted"/>
<feature type="domain" description="Cell wall elongation regulator TseB-like" evidence="2">
    <location>
        <begin position="44"/>
        <end position="84"/>
    </location>
</feature>
<dbReference type="SUPFAM" id="SSF54403">
    <property type="entry name" value="Cystatin/monellin"/>
    <property type="match status" value="1"/>
</dbReference>
<dbReference type="AlphaFoldDB" id="A0A1I0VDX6"/>
<sequence length="174" mass="20344">MPGWLKWILGIIGLLLLVFLVFGIYLYYTVQENRTGSFEQIEKQVLAETELTAINKIERFHGEKAYYTVYGQTDNAEAKIVFYPFDQNQSNIISLNQSEMIAKKKIRANWNSQCQSCTLIDITPAIMSEDEERPAWELTYEDNTGRYVLEYLSVSDGSRIEVLRFNRLYNEERD</sequence>
<dbReference type="InterPro" id="IPR046350">
    <property type="entry name" value="Cystatin_sf"/>
</dbReference>
<dbReference type="EMBL" id="FOJW01000001">
    <property type="protein sequence ID" value="SFA74233.1"/>
    <property type="molecule type" value="Genomic_DNA"/>
</dbReference>
<dbReference type="InterPro" id="IPR041401">
    <property type="entry name" value="TseB-like_dom"/>
</dbReference>
<accession>A0A1I0VDX6</accession>
<protein>
    <submittedName>
        <fullName evidence="3">Uncharacterized protein YpmB</fullName>
    </submittedName>
</protein>
<dbReference type="Proteomes" id="UP000198642">
    <property type="component" value="Unassembled WGS sequence"/>
</dbReference>
<feature type="transmembrane region" description="Helical" evidence="1">
    <location>
        <begin position="7"/>
        <end position="28"/>
    </location>
</feature>
<keyword evidence="1" id="KW-0472">Membrane</keyword>
<organism evidence="3 4">
    <name type="scientific">Lentibacillus halodurans</name>
    <dbReference type="NCBI Taxonomy" id="237679"/>
    <lineage>
        <taxon>Bacteria</taxon>
        <taxon>Bacillati</taxon>
        <taxon>Bacillota</taxon>
        <taxon>Bacilli</taxon>
        <taxon>Bacillales</taxon>
        <taxon>Bacillaceae</taxon>
        <taxon>Lentibacillus</taxon>
    </lineage>
</organism>